<dbReference type="PANTHER" id="PTHR31044">
    <property type="entry name" value="BETA-1,3 GLUCANASE"/>
    <property type="match status" value="1"/>
</dbReference>
<proteinExistence type="predicted"/>
<gene>
    <name evidence="12" type="ORF">BUALT_Bualt07G0069700</name>
</gene>
<feature type="region of interest" description="Disordered" evidence="9">
    <location>
        <begin position="147"/>
        <end position="180"/>
    </location>
</feature>
<dbReference type="EMBL" id="WHWC01000007">
    <property type="protein sequence ID" value="KAG8379256.1"/>
    <property type="molecule type" value="Genomic_DNA"/>
</dbReference>
<evidence type="ECO:0000256" key="7">
    <source>
        <dbReference type="ARBA" id="ARBA00023180"/>
    </source>
</evidence>
<evidence type="ECO:0000256" key="1">
    <source>
        <dbReference type="ARBA" id="ARBA00004609"/>
    </source>
</evidence>
<keyword evidence="10" id="KW-1133">Transmembrane helix</keyword>
<dbReference type="InterPro" id="IPR044788">
    <property type="entry name" value="X8_dom_prot"/>
</dbReference>
<dbReference type="GO" id="GO:0005886">
    <property type="term" value="C:plasma membrane"/>
    <property type="evidence" value="ECO:0007669"/>
    <property type="project" value="UniProtKB-SubCell"/>
</dbReference>
<dbReference type="AlphaFoldDB" id="A0AAV6X826"/>
<evidence type="ECO:0000259" key="11">
    <source>
        <dbReference type="SMART" id="SM00768"/>
    </source>
</evidence>
<feature type="transmembrane region" description="Helical" evidence="10">
    <location>
        <begin position="209"/>
        <end position="226"/>
    </location>
</feature>
<dbReference type="SMART" id="SM00768">
    <property type="entry name" value="X8"/>
    <property type="match status" value="1"/>
</dbReference>
<comment type="caution">
    <text evidence="12">The sequence shown here is derived from an EMBL/GenBank/DDBJ whole genome shotgun (WGS) entry which is preliminary data.</text>
</comment>
<dbReference type="Gene3D" id="1.20.58.1040">
    <property type="match status" value="1"/>
</dbReference>
<reference evidence="12" key="1">
    <citation type="submission" date="2019-10" db="EMBL/GenBank/DDBJ databases">
        <authorList>
            <person name="Zhang R."/>
            <person name="Pan Y."/>
            <person name="Wang J."/>
            <person name="Ma R."/>
            <person name="Yu S."/>
        </authorList>
    </citation>
    <scope>NUCLEOTIDE SEQUENCE</scope>
    <source>
        <strain evidence="12">LA-IB0</strain>
        <tissue evidence="12">Leaf</tissue>
    </source>
</reference>
<evidence type="ECO:0000256" key="3">
    <source>
        <dbReference type="ARBA" id="ARBA00022622"/>
    </source>
</evidence>
<evidence type="ECO:0000256" key="6">
    <source>
        <dbReference type="ARBA" id="ARBA00023157"/>
    </source>
</evidence>
<evidence type="ECO:0000256" key="9">
    <source>
        <dbReference type="SAM" id="MobiDB-lite"/>
    </source>
</evidence>
<sequence>MRNKKYTQVKVYKTETRKPRNEKVAVAVALHYYCYNLSLMAVVVFMLLLLAMAGHSSATWCVCKEGSDATLQKTLDYACGAGADCNPIHSNGQCYNPNSVRAHCSYAVNSYFQRNRQAPLACDFAGTASIVTSDPSTTGCMYPATASSTTTPGSTTPTTTGGTTSTTGGSPFVTTPSTGGVLGGTNNGLGPSGMNNDISDGGILFHKSIFSFSSIILTISGLVFWWA</sequence>
<dbReference type="InterPro" id="IPR012946">
    <property type="entry name" value="X8"/>
</dbReference>
<evidence type="ECO:0000256" key="8">
    <source>
        <dbReference type="ARBA" id="ARBA00023288"/>
    </source>
</evidence>
<keyword evidence="6" id="KW-1015">Disulfide bond</keyword>
<evidence type="ECO:0000256" key="2">
    <source>
        <dbReference type="ARBA" id="ARBA00022475"/>
    </source>
</evidence>
<evidence type="ECO:0000256" key="10">
    <source>
        <dbReference type="SAM" id="Phobius"/>
    </source>
</evidence>
<feature type="transmembrane region" description="Helical" evidence="10">
    <location>
        <begin position="30"/>
        <end position="50"/>
    </location>
</feature>
<keyword evidence="10" id="KW-0812">Transmembrane</keyword>
<feature type="compositionally biased region" description="Low complexity" evidence="9">
    <location>
        <begin position="147"/>
        <end position="179"/>
    </location>
</feature>
<comment type="subcellular location">
    <subcellularLocation>
        <location evidence="1">Cell membrane</location>
        <topology evidence="1">Lipid-anchor</topology>
        <topology evidence="1">GPI-anchor</topology>
    </subcellularLocation>
</comment>
<evidence type="ECO:0000256" key="4">
    <source>
        <dbReference type="ARBA" id="ARBA00022729"/>
    </source>
</evidence>
<dbReference type="Pfam" id="PF07983">
    <property type="entry name" value="X8"/>
    <property type="match status" value="1"/>
</dbReference>
<dbReference type="Proteomes" id="UP000826271">
    <property type="component" value="Unassembled WGS sequence"/>
</dbReference>
<organism evidence="12 13">
    <name type="scientific">Buddleja alternifolia</name>
    <dbReference type="NCBI Taxonomy" id="168488"/>
    <lineage>
        <taxon>Eukaryota</taxon>
        <taxon>Viridiplantae</taxon>
        <taxon>Streptophyta</taxon>
        <taxon>Embryophyta</taxon>
        <taxon>Tracheophyta</taxon>
        <taxon>Spermatophyta</taxon>
        <taxon>Magnoliopsida</taxon>
        <taxon>eudicotyledons</taxon>
        <taxon>Gunneridae</taxon>
        <taxon>Pentapetalae</taxon>
        <taxon>asterids</taxon>
        <taxon>lamiids</taxon>
        <taxon>Lamiales</taxon>
        <taxon>Scrophulariaceae</taxon>
        <taxon>Buddlejeae</taxon>
        <taxon>Buddleja</taxon>
    </lineage>
</organism>
<name>A0AAV6X826_9LAMI</name>
<evidence type="ECO:0000256" key="5">
    <source>
        <dbReference type="ARBA" id="ARBA00023136"/>
    </source>
</evidence>
<keyword evidence="7" id="KW-0325">Glycoprotein</keyword>
<accession>A0AAV6X826</accession>
<feature type="domain" description="X8" evidence="11">
    <location>
        <begin position="59"/>
        <end position="142"/>
    </location>
</feature>
<dbReference type="GO" id="GO:0009506">
    <property type="term" value="C:plasmodesma"/>
    <property type="evidence" value="ECO:0007669"/>
    <property type="project" value="UniProtKB-ARBA"/>
</dbReference>
<evidence type="ECO:0000313" key="12">
    <source>
        <dbReference type="EMBL" id="KAG8379256.1"/>
    </source>
</evidence>
<keyword evidence="3" id="KW-0336">GPI-anchor</keyword>
<dbReference type="FunFam" id="1.20.58.1040:FF:000001">
    <property type="entry name" value="Glucan endo-1,3-beta-glucosidase 4"/>
    <property type="match status" value="1"/>
</dbReference>
<dbReference type="GO" id="GO:0098552">
    <property type="term" value="C:side of membrane"/>
    <property type="evidence" value="ECO:0007669"/>
    <property type="project" value="UniProtKB-KW"/>
</dbReference>
<dbReference type="PANTHER" id="PTHR31044:SF25">
    <property type="entry name" value="PLASMODESMATA CALLOSE-BINDING PROTEIN 3"/>
    <property type="match status" value="1"/>
</dbReference>
<keyword evidence="2" id="KW-1003">Cell membrane</keyword>
<keyword evidence="4" id="KW-0732">Signal</keyword>
<keyword evidence="13" id="KW-1185">Reference proteome</keyword>
<protein>
    <recommendedName>
        <fullName evidence="11">X8 domain-containing protein</fullName>
    </recommendedName>
</protein>
<evidence type="ECO:0000313" key="13">
    <source>
        <dbReference type="Proteomes" id="UP000826271"/>
    </source>
</evidence>
<keyword evidence="5 10" id="KW-0472">Membrane</keyword>
<keyword evidence="8" id="KW-0449">Lipoprotein</keyword>